<protein>
    <submittedName>
        <fullName evidence="1">Uncharacterized protein</fullName>
    </submittedName>
</protein>
<evidence type="ECO:0000313" key="2">
    <source>
        <dbReference type="Proteomes" id="UP000593568"/>
    </source>
</evidence>
<evidence type="ECO:0000313" key="1">
    <source>
        <dbReference type="EMBL" id="MBA0763396.1"/>
    </source>
</evidence>
<name>A0A7J9DRQ8_9ROSI</name>
<dbReference type="EMBL" id="JABEZW010000004">
    <property type="protein sequence ID" value="MBA0763396.1"/>
    <property type="molecule type" value="Genomic_DNA"/>
</dbReference>
<accession>A0A7J9DRQ8</accession>
<comment type="caution">
    <text evidence="1">The sequence shown here is derived from an EMBL/GenBank/DDBJ whole genome shotgun (WGS) entry which is preliminary data.</text>
</comment>
<organism evidence="1 2">
    <name type="scientific">Gossypium trilobum</name>
    <dbReference type="NCBI Taxonomy" id="34281"/>
    <lineage>
        <taxon>Eukaryota</taxon>
        <taxon>Viridiplantae</taxon>
        <taxon>Streptophyta</taxon>
        <taxon>Embryophyta</taxon>
        <taxon>Tracheophyta</taxon>
        <taxon>Spermatophyta</taxon>
        <taxon>Magnoliopsida</taxon>
        <taxon>eudicotyledons</taxon>
        <taxon>Gunneridae</taxon>
        <taxon>Pentapetalae</taxon>
        <taxon>rosids</taxon>
        <taxon>malvids</taxon>
        <taxon>Malvales</taxon>
        <taxon>Malvaceae</taxon>
        <taxon>Malvoideae</taxon>
        <taxon>Gossypium</taxon>
    </lineage>
</organism>
<feature type="non-terminal residue" evidence="1">
    <location>
        <position position="1"/>
    </location>
</feature>
<proteinExistence type="predicted"/>
<dbReference type="AlphaFoldDB" id="A0A7J9DRQ8"/>
<gene>
    <name evidence="1" type="ORF">Gotri_012840</name>
</gene>
<sequence length="129" mass="14898">MVVHATVEMHESDRVLQQFGYEFSPTHEAIVTPKLTCYPERIGIQGEEATIEMLRRVHRFVYGPPSPTYYTLMPSTFLTMTYRPSMFGVPTRSLTVMRSGYETQYSYTPTPMVSQTPPGSLFYQRGWQL</sequence>
<reference evidence="1 2" key="1">
    <citation type="journal article" date="2019" name="Genome Biol. Evol.">
        <title>Insights into the evolution of the New World diploid cottons (Gossypium, subgenus Houzingenia) based on genome sequencing.</title>
        <authorList>
            <person name="Grover C.E."/>
            <person name="Arick M.A. 2nd"/>
            <person name="Thrash A."/>
            <person name="Conover J.L."/>
            <person name="Sanders W.S."/>
            <person name="Peterson D.G."/>
            <person name="Frelichowski J.E."/>
            <person name="Scheffler J.A."/>
            <person name="Scheffler B.E."/>
            <person name="Wendel J.F."/>
        </authorList>
    </citation>
    <scope>NUCLEOTIDE SEQUENCE [LARGE SCALE GENOMIC DNA]</scope>
    <source>
        <strain evidence="1">8</strain>
        <tissue evidence="1">Leaf</tissue>
    </source>
</reference>
<dbReference type="Proteomes" id="UP000593568">
    <property type="component" value="Unassembled WGS sequence"/>
</dbReference>
<keyword evidence="2" id="KW-1185">Reference proteome</keyword>